<gene>
    <name evidence="1" type="ORF">SAMN04515668_1273</name>
</gene>
<keyword evidence="2" id="KW-1185">Reference proteome</keyword>
<reference evidence="2" key="1">
    <citation type="submission" date="2016-10" db="EMBL/GenBank/DDBJ databases">
        <authorList>
            <person name="Varghese N."/>
            <person name="Submissions S."/>
        </authorList>
    </citation>
    <scope>NUCLEOTIDE SEQUENCE [LARGE SCALE GENOMIC DNA]</scope>
    <source>
        <strain evidence="2">OR362-8,ATCC BAA-1266,JCM 13504</strain>
    </source>
</reference>
<protein>
    <submittedName>
        <fullName evidence="1">Uncharacterized protein</fullName>
    </submittedName>
</protein>
<evidence type="ECO:0000313" key="2">
    <source>
        <dbReference type="Proteomes" id="UP000199029"/>
    </source>
</evidence>
<dbReference type="EMBL" id="FOXS01000001">
    <property type="protein sequence ID" value="SFQ04947.1"/>
    <property type="molecule type" value="Genomic_DNA"/>
</dbReference>
<dbReference type="Proteomes" id="UP000199029">
    <property type="component" value="Unassembled WGS sequence"/>
</dbReference>
<evidence type="ECO:0000313" key="1">
    <source>
        <dbReference type="EMBL" id="SFQ04947.1"/>
    </source>
</evidence>
<accession>A0A1I5VC65</accession>
<sequence length="31" mass="3607">MLSLRSILSRFNDLFIGDKVLRRLSMTDVLP</sequence>
<organism evidence="1 2">
    <name type="scientific">Hymenobacter arizonensis</name>
    <name type="common">Siccationidurans arizonensis</name>
    <dbReference type="NCBI Taxonomy" id="1227077"/>
    <lineage>
        <taxon>Bacteria</taxon>
        <taxon>Pseudomonadati</taxon>
        <taxon>Bacteroidota</taxon>
        <taxon>Cytophagia</taxon>
        <taxon>Cytophagales</taxon>
        <taxon>Hymenobacteraceae</taxon>
        <taxon>Hymenobacter</taxon>
    </lineage>
</organism>
<dbReference type="AlphaFoldDB" id="A0A1I5VC65"/>
<dbReference type="STRING" id="1227077.SAMN04515668_1273"/>
<proteinExistence type="predicted"/>
<name>A0A1I5VC65_HYMAR</name>